<comment type="caution">
    <text evidence="2">The sequence shown here is derived from an EMBL/GenBank/DDBJ whole genome shotgun (WGS) entry which is preliminary data.</text>
</comment>
<reference evidence="2" key="1">
    <citation type="journal article" date="2021" name="bioRxiv">
        <title>Whole Genome Assembly and Annotation of Northern Wild Rice, Zizania palustris L., Supports a Whole Genome Duplication in the Zizania Genus.</title>
        <authorList>
            <person name="Haas M."/>
            <person name="Kono T."/>
            <person name="Macchietto M."/>
            <person name="Millas R."/>
            <person name="McGilp L."/>
            <person name="Shao M."/>
            <person name="Duquette J."/>
            <person name="Hirsch C.N."/>
            <person name="Kimball J."/>
        </authorList>
    </citation>
    <scope>NUCLEOTIDE SEQUENCE</scope>
    <source>
        <tissue evidence="2">Fresh leaf tissue</tissue>
    </source>
</reference>
<dbReference type="GO" id="GO:0045944">
    <property type="term" value="P:positive regulation of transcription by RNA polymerase II"/>
    <property type="evidence" value="ECO:0007669"/>
    <property type="project" value="TreeGrafter"/>
</dbReference>
<dbReference type="GO" id="GO:0005667">
    <property type="term" value="C:transcription regulator complex"/>
    <property type="evidence" value="ECO:0007669"/>
    <property type="project" value="TreeGrafter"/>
</dbReference>
<proteinExistence type="predicted"/>
<reference evidence="2" key="2">
    <citation type="submission" date="2021-02" db="EMBL/GenBank/DDBJ databases">
        <authorList>
            <person name="Kimball J.A."/>
            <person name="Haas M.W."/>
            <person name="Macchietto M."/>
            <person name="Kono T."/>
            <person name="Duquette J."/>
            <person name="Shao M."/>
        </authorList>
    </citation>
    <scope>NUCLEOTIDE SEQUENCE</scope>
    <source>
        <tissue evidence="2">Fresh leaf tissue</tissue>
    </source>
</reference>
<protein>
    <recommendedName>
        <fullName evidence="4">Mediator of RNA polymerase II transcription subunit 25</fullName>
    </recommendedName>
</protein>
<dbReference type="OrthoDB" id="7690434at2759"/>
<evidence type="ECO:0000313" key="3">
    <source>
        <dbReference type="Proteomes" id="UP000729402"/>
    </source>
</evidence>
<name>A0A8J5V305_ZIZPA</name>
<dbReference type="GO" id="GO:0016592">
    <property type="term" value="C:mediator complex"/>
    <property type="evidence" value="ECO:0007669"/>
    <property type="project" value="TreeGrafter"/>
</dbReference>
<evidence type="ECO:0000313" key="2">
    <source>
        <dbReference type="EMBL" id="KAG8049470.1"/>
    </source>
</evidence>
<keyword evidence="1" id="KW-0812">Transmembrane</keyword>
<keyword evidence="3" id="KW-1185">Reference proteome</keyword>
<feature type="transmembrane region" description="Helical" evidence="1">
    <location>
        <begin position="12"/>
        <end position="32"/>
    </location>
</feature>
<dbReference type="PANTHER" id="PTHR12433:SF11">
    <property type="entry name" value="MEDIATOR OF RNA POLYMERASE II TRANSCRIPTION SUBUNIT 25"/>
    <property type="match status" value="1"/>
</dbReference>
<dbReference type="AlphaFoldDB" id="A0A8J5V305"/>
<evidence type="ECO:0000256" key="1">
    <source>
        <dbReference type="SAM" id="Phobius"/>
    </source>
</evidence>
<dbReference type="EMBL" id="JAAALK010000289">
    <property type="protein sequence ID" value="KAG8049470.1"/>
    <property type="molecule type" value="Genomic_DNA"/>
</dbReference>
<dbReference type="Proteomes" id="UP000729402">
    <property type="component" value="Unassembled WGS sequence"/>
</dbReference>
<dbReference type="PANTHER" id="PTHR12433">
    <property type="entry name" value="MEDIATOR OF RNA POLYMERASE II TRANSCRIPTION SUBUNIT 25"/>
    <property type="match status" value="1"/>
</dbReference>
<accession>A0A8J5V305</accession>
<sequence>MHDIKVIFCKTLDSFVMMYNVHWILMLFMFLLQGKRNPRAADPSVDHAKNPHFLVLLSDYFLEARTALSHPLHGNMVSNHPITKMDTPATTVPGPTSNGNPSVNGPMLAWQPNGVVGIPTANIKVEQTTIPTMISAPAFSHVTPVSNGASQGLSAVQSPSPSLISQETNLANDNVQEHKPLINPIQQSVRPVGPANVSILNNLSQHRSVATPIQVHMSNMISSGMTSTPSVISSMSGAGQPIVTQQMVQSTAIGSFGPNTSATSSNSNIAVSSSLANIQSNIVISGPPVTQGGLMAGTQLGQSVISTNQNMMSSLGATTISSAPAMMPTPGMTQQAGVNSLGVTNSSAMNMPMVQEQQQPPSKYALIWEGTLSGQRQGQPVFICKLEGYRSVTASETLATDWPETMQIVRLIAEEHMNNKFVSHVSTTFPCYIIS</sequence>
<keyword evidence="1" id="KW-1133">Transmembrane helix</keyword>
<organism evidence="2 3">
    <name type="scientific">Zizania palustris</name>
    <name type="common">Northern wild rice</name>
    <dbReference type="NCBI Taxonomy" id="103762"/>
    <lineage>
        <taxon>Eukaryota</taxon>
        <taxon>Viridiplantae</taxon>
        <taxon>Streptophyta</taxon>
        <taxon>Embryophyta</taxon>
        <taxon>Tracheophyta</taxon>
        <taxon>Spermatophyta</taxon>
        <taxon>Magnoliopsida</taxon>
        <taxon>Liliopsida</taxon>
        <taxon>Poales</taxon>
        <taxon>Poaceae</taxon>
        <taxon>BOP clade</taxon>
        <taxon>Oryzoideae</taxon>
        <taxon>Oryzeae</taxon>
        <taxon>Zizaniinae</taxon>
        <taxon>Zizania</taxon>
    </lineage>
</organism>
<gene>
    <name evidence="2" type="ORF">GUJ93_ZPchr0009g189</name>
</gene>
<evidence type="ECO:0008006" key="4">
    <source>
        <dbReference type="Google" id="ProtNLM"/>
    </source>
</evidence>
<keyword evidence="1" id="KW-0472">Membrane</keyword>